<comment type="caution">
    <text evidence="1">The sequence shown here is derived from an EMBL/GenBank/DDBJ whole genome shotgun (WGS) entry which is preliminary data.</text>
</comment>
<dbReference type="Proteomes" id="UP000290932">
    <property type="component" value="Unassembled WGS sequence"/>
</dbReference>
<name>A0A498H1T8_9EURY</name>
<dbReference type="AlphaFoldDB" id="A0A498H1T8"/>
<evidence type="ECO:0000313" key="2">
    <source>
        <dbReference type="Proteomes" id="UP000290932"/>
    </source>
</evidence>
<proteinExistence type="predicted"/>
<sequence>MDSSTKKPIFNEIINMDNVERMHIVKHKIHQLGDYDSDEERKRNSAYYELLFSMSSGDSIEIIERSQDELPLLKMLSQMMELLKMASGKVIVVELKGTEFIQSN</sequence>
<keyword evidence="2" id="KW-1185">Reference proteome</keyword>
<organism evidence="1 2">
    <name type="scientific">Methanoculleus taiwanensis</name>
    <dbReference type="NCBI Taxonomy" id="1550565"/>
    <lineage>
        <taxon>Archaea</taxon>
        <taxon>Methanobacteriati</taxon>
        <taxon>Methanobacteriota</taxon>
        <taxon>Stenosarchaea group</taxon>
        <taxon>Methanomicrobia</taxon>
        <taxon>Methanomicrobiales</taxon>
        <taxon>Methanomicrobiaceae</taxon>
        <taxon>Methanoculleus</taxon>
    </lineage>
</organism>
<dbReference type="EMBL" id="LHQS01000002">
    <property type="protein sequence ID" value="RXE56325.1"/>
    <property type="molecule type" value="Genomic_DNA"/>
</dbReference>
<dbReference type="RefSeq" id="WP_128694096.1">
    <property type="nucleotide sequence ID" value="NZ_LHQS01000002.1"/>
</dbReference>
<gene>
    <name evidence="1" type="ORF">ABH15_09435</name>
</gene>
<protein>
    <submittedName>
        <fullName evidence="1">Uncharacterized protein</fullName>
    </submittedName>
</protein>
<reference evidence="1 2" key="1">
    <citation type="journal article" date="2015" name="Int. J. Syst. Evol. Microbiol.">
        <title>Methanoculleus taiwanensis sp. nov., a methanogen isolated from deep marine sediment at the deformation front area near Taiwan.</title>
        <authorList>
            <person name="Weng C.Y."/>
            <person name="Chen S.C."/>
            <person name="Lai M.C."/>
            <person name="Wu S.Y."/>
            <person name="Lin S."/>
            <person name="Yang T.F."/>
            <person name="Chen P.C."/>
        </authorList>
    </citation>
    <scope>NUCLEOTIDE SEQUENCE [LARGE SCALE GENOMIC DNA]</scope>
    <source>
        <strain evidence="1 2">CYW4</strain>
    </source>
</reference>
<accession>A0A498H1T8</accession>
<evidence type="ECO:0000313" key="1">
    <source>
        <dbReference type="EMBL" id="RXE56325.1"/>
    </source>
</evidence>